<evidence type="ECO:0000259" key="1">
    <source>
        <dbReference type="Pfam" id="PF01047"/>
    </source>
</evidence>
<dbReference type="AlphaFoldDB" id="A0A0U3H1J1"/>
<organism evidence="3 4">
    <name type="scientific">Sulfolobus acidocaldarius</name>
    <dbReference type="NCBI Taxonomy" id="2285"/>
    <lineage>
        <taxon>Archaea</taxon>
        <taxon>Thermoproteota</taxon>
        <taxon>Thermoprotei</taxon>
        <taxon>Sulfolobales</taxon>
        <taxon>Sulfolobaceae</taxon>
        <taxon>Sulfolobus</taxon>
    </lineage>
</organism>
<dbReference type="EMBL" id="CP013695">
    <property type="protein sequence ID" value="ALU31318.1"/>
    <property type="molecule type" value="Genomic_DNA"/>
</dbReference>
<proteinExistence type="predicted"/>
<dbReference type="STRING" id="1435377.SUSAZ_05645"/>
<dbReference type="Pfam" id="PF01047">
    <property type="entry name" value="MarR"/>
    <property type="match status" value="1"/>
</dbReference>
<name>A0A0U3H1J1_9CREN</name>
<dbReference type="GO" id="GO:0003700">
    <property type="term" value="F:DNA-binding transcription factor activity"/>
    <property type="evidence" value="ECO:0007669"/>
    <property type="project" value="InterPro"/>
</dbReference>
<sequence>MDILELAILTLLSDQEELSIREIGNYLGVRNIRLSRSLKELEKKGLIFTKALIGNGDMIIGITEEGVKELYKNYIVLRDLVKEMEYSLCTKFDC</sequence>
<gene>
    <name evidence="2" type="ORF">ATY89_00560</name>
    <name evidence="3" type="ORF">ATZ20_03605</name>
</gene>
<evidence type="ECO:0000313" key="3">
    <source>
        <dbReference type="EMBL" id="ALU31318.1"/>
    </source>
</evidence>
<dbReference type="PaxDb" id="1435377-SUSAZ_05645"/>
<dbReference type="Gene3D" id="1.10.10.10">
    <property type="entry name" value="Winged helix-like DNA-binding domain superfamily/Winged helix DNA-binding domain"/>
    <property type="match status" value="1"/>
</dbReference>
<protein>
    <submittedName>
        <fullName evidence="3">MarR family transcriptional regulator</fullName>
    </submittedName>
</protein>
<dbReference type="GeneID" id="14551690"/>
<evidence type="ECO:0000313" key="2">
    <source>
        <dbReference type="EMBL" id="ALU28604.1"/>
    </source>
</evidence>
<dbReference type="EMBL" id="CP013694">
    <property type="protein sequence ID" value="ALU28604.1"/>
    <property type="molecule type" value="Genomic_DNA"/>
</dbReference>
<dbReference type="Proteomes" id="UP000060043">
    <property type="component" value="Chromosome"/>
</dbReference>
<dbReference type="OrthoDB" id="42947at2157"/>
<dbReference type="OMA" id="MIIGITE"/>
<dbReference type="InterPro" id="IPR036388">
    <property type="entry name" value="WH-like_DNA-bd_sf"/>
</dbReference>
<dbReference type="Proteomes" id="UP000065473">
    <property type="component" value="Chromosome"/>
</dbReference>
<feature type="domain" description="HTH marR-type" evidence="1">
    <location>
        <begin position="5"/>
        <end position="47"/>
    </location>
</feature>
<reference evidence="4 5" key="1">
    <citation type="submission" date="2015-12" db="EMBL/GenBank/DDBJ databases">
        <title>A stable core within a dynamic pangenome in Sulfolobus acidocaldarius.</title>
        <authorList>
            <person name="Anderson R."/>
            <person name="Kouris A."/>
            <person name="Seward C."/>
            <person name="Campbell K."/>
            <person name="Whitaker R."/>
        </authorList>
    </citation>
    <scope>NUCLEOTIDE SEQUENCE [LARGE SCALE GENOMIC DNA]</scope>
    <source>
        <strain evidence="2 5">GG12-C01-09</strain>
        <strain evidence="3 4">NG05B_CO5_07</strain>
    </source>
</reference>
<dbReference type="RefSeq" id="WP_011278035.1">
    <property type="nucleotide sequence ID" value="NZ_BHWZ01000002.1"/>
</dbReference>
<evidence type="ECO:0000313" key="5">
    <source>
        <dbReference type="Proteomes" id="UP000065473"/>
    </source>
</evidence>
<dbReference type="SUPFAM" id="SSF46785">
    <property type="entry name" value="Winged helix' DNA-binding domain"/>
    <property type="match status" value="1"/>
</dbReference>
<dbReference type="InterPro" id="IPR000835">
    <property type="entry name" value="HTH_MarR-typ"/>
</dbReference>
<evidence type="ECO:0000313" key="4">
    <source>
        <dbReference type="Proteomes" id="UP000060043"/>
    </source>
</evidence>
<dbReference type="InterPro" id="IPR036390">
    <property type="entry name" value="WH_DNA-bd_sf"/>
</dbReference>
<accession>A0A0U3H1J1</accession>